<evidence type="ECO:0000313" key="10">
    <source>
        <dbReference type="EMBL" id="GIO26980.1"/>
    </source>
</evidence>
<name>A0A920C5Q3_9BACI</name>
<evidence type="ECO:0000256" key="8">
    <source>
        <dbReference type="RuleBase" id="RU366046"/>
    </source>
</evidence>
<dbReference type="EC" id="5.1.3.2" evidence="4 8"/>
<evidence type="ECO:0000256" key="5">
    <source>
        <dbReference type="ARBA" id="ARBA00018569"/>
    </source>
</evidence>
<dbReference type="InterPro" id="IPR016040">
    <property type="entry name" value="NAD(P)-bd_dom"/>
</dbReference>
<evidence type="ECO:0000259" key="9">
    <source>
        <dbReference type="Pfam" id="PF16363"/>
    </source>
</evidence>
<keyword evidence="8" id="KW-0119">Carbohydrate metabolism</keyword>
<evidence type="ECO:0000256" key="2">
    <source>
        <dbReference type="ARBA" id="ARBA00001911"/>
    </source>
</evidence>
<keyword evidence="11" id="KW-1185">Reference proteome</keyword>
<gene>
    <name evidence="10" type="primary">galE</name>
    <name evidence="10" type="ORF">J43TS3_15910</name>
</gene>
<dbReference type="NCBIfam" id="NF007956">
    <property type="entry name" value="PRK10675.1"/>
    <property type="match status" value="1"/>
</dbReference>
<dbReference type="InterPro" id="IPR036291">
    <property type="entry name" value="NAD(P)-bd_dom_sf"/>
</dbReference>
<dbReference type="EMBL" id="BORP01000002">
    <property type="protein sequence ID" value="GIO26980.1"/>
    <property type="molecule type" value="Genomic_DNA"/>
</dbReference>
<evidence type="ECO:0000256" key="7">
    <source>
        <dbReference type="ARBA" id="ARBA00023235"/>
    </source>
</evidence>
<proteinExistence type="inferred from homology"/>
<evidence type="ECO:0000256" key="3">
    <source>
        <dbReference type="ARBA" id="ARBA00007637"/>
    </source>
</evidence>
<dbReference type="Gene3D" id="3.90.25.10">
    <property type="entry name" value="UDP-galactose 4-epimerase, domain 1"/>
    <property type="match status" value="1"/>
</dbReference>
<dbReference type="Gene3D" id="3.40.50.720">
    <property type="entry name" value="NAD(P)-binding Rossmann-like Domain"/>
    <property type="match status" value="1"/>
</dbReference>
<reference evidence="10" key="1">
    <citation type="submission" date="2021-03" db="EMBL/GenBank/DDBJ databases">
        <title>Antimicrobial resistance genes in bacteria isolated from Japanese honey, and their potential for conferring macrolide and lincosamide resistance in the American foulbrood pathogen Paenibacillus larvae.</title>
        <authorList>
            <person name="Okamoto M."/>
            <person name="Kumagai M."/>
            <person name="Kanamori H."/>
            <person name="Takamatsu D."/>
        </authorList>
    </citation>
    <scope>NUCLEOTIDE SEQUENCE</scope>
    <source>
        <strain evidence="10">J43TS3</strain>
    </source>
</reference>
<dbReference type="AlphaFoldDB" id="A0A920C5Q3"/>
<dbReference type="PRINTS" id="PR01713">
    <property type="entry name" value="NUCEPIMERASE"/>
</dbReference>
<organism evidence="10 11">
    <name type="scientific">Ornithinibacillus bavariensis</name>
    <dbReference type="NCBI Taxonomy" id="545502"/>
    <lineage>
        <taxon>Bacteria</taxon>
        <taxon>Bacillati</taxon>
        <taxon>Bacillota</taxon>
        <taxon>Bacilli</taxon>
        <taxon>Bacillales</taxon>
        <taxon>Bacillaceae</taxon>
        <taxon>Ornithinibacillus</taxon>
    </lineage>
</organism>
<keyword evidence="7 8" id="KW-0413">Isomerase</keyword>
<protein>
    <recommendedName>
        <fullName evidence="5 8">UDP-glucose 4-epimerase</fullName>
        <ecNumber evidence="4 8">5.1.3.2</ecNumber>
    </recommendedName>
</protein>
<evidence type="ECO:0000256" key="1">
    <source>
        <dbReference type="ARBA" id="ARBA00000083"/>
    </source>
</evidence>
<dbReference type="RefSeq" id="WP_212920467.1">
    <property type="nucleotide sequence ID" value="NZ_BORP01000002.1"/>
</dbReference>
<dbReference type="InterPro" id="IPR005886">
    <property type="entry name" value="UDP_G4E"/>
</dbReference>
<dbReference type="GO" id="GO:0006012">
    <property type="term" value="P:galactose metabolic process"/>
    <property type="evidence" value="ECO:0007669"/>
    <property type="project" value="InterPro"/>
</dbReference>
<keyword evidence="6 8" id="KW-0520">NAD</keyword>
<dbReference type="NCBIfam" id="TIGR01179">
    <property type="entry name" value="galE"/>
    <property type="match status" value="1"/>
</dbReference>
<dbReference type="GO" id="GO:0003978">
    <property type="term" value="F:UDP-glucose 4-epimerase activity"/>
    <property type="evidence" value="ECO:0007669"/>
    <property type="project" value="UniProtKB-UniRule"/>
</dbReference>
<dbReference type="GO" id="GO:0005829">
    <property type="term" value="C:cytosol"/>
    <property type="evidence" value="ECO:0007669"/>
    <property type="project" value="TreeGrafter"/>
</dbReference>
<dbReference type="Proteomes" id="UP000676917">
    <property type="component" value="Unassembled WGS sequence"/>
</dbReference>
<comment type="similarity">
    <text evidence="3 8">Belongs to the NAD(P)-dependent epimerase/dehydratase family.</text>
</comment>
<dbReference type="CDD" id="cd05247">
    <property type="entry name" value="UDP_G4E_1_SDR_e"/>
    <property type="match status" value="1"/>
</dbReference>
<comment type="catalytic activity">
    <reaction evidence="1 8">
        <text>UDP-alpha-D-glucose = UDP-alpha-D-galactose</text>
        <dbReference type="Rhea" id="RHEA:22168"/>
        <dbReference type="ChEBI" id="CHEBI:58885"/>
        <dbReference type="ChEBI" id="CHEBI:66914"/>
        <dbReference type="EC" id="5.1.3.2"/>
    </reaction>
</comment>
<evidence type="ECO:0000313" key="11">
    <source>
        <dbReference type="Proteomes" id="UP000676917"/>
    </source>
</evidence>
<evidence type="ECO:0000256" key="4">
    <source>
        <dbReference type="ARBA" id="ARBA00013189"/>
    </source>
</evidence>
<dbReference type="Pfam" id="PF16363">
    <property type="entry name" value="GDP_Man_Dehyd"/>
    <property type="match status" value="1"/>
</dbReference>
<evidence type="ECO:0000256" key="6">
    <source>
        <dbReference type="ARBA" id="ARBA00023027"/>
    </source>
</evidence>
<comment type="subunit">
    <text evidence="8">Homodimer.</text>
</comment>
<comment type="pathway">
    <text evidence="8">Carbohydrate metabolism; galactose metabolism.</text>
</comment>
<dbReference type="SUPFAM" id="SSF51735">
    <property type="entry name" value="NAD(P)-binding Rossmann-fold domains"/>
    <property type="match status" value="1"/>
</dbReference>
<comment type="caution">
    <text evidence="10">The sequence shown here is derived from an EMBL/GenBank/DDBJ whole genome shotgun (WGS) entry which is preliminary data.</text>
</comment>
<feature type="domain" description="NAD(P)-binding" evidence="9">
    <location>
        <begin position="4"/>
        <end position="325"/>
    </location>
</feature>
<sequence>MAVLVTGGAGYIGSHLCIELLESGYDIIVLDNFSTSSPEALKRVQKIIGRTLRVYNVDLNNKMNLMRIFSKESIDSVIHLAGFKSVGESTSSPLKYYANNITGTINLCEVMEIFNVKKLVFSSSATVYAPTNNHMPISENHPLGAINPYGHTKQIIEDMLRGLYHSSPMWSVSILRYFNPVGAHDSGLIGEDPKGVPTNLLPYIAEVAVGNISTLFVYGNDYPTKDGTGIRDYIHVGDLAKGHKEVLKRTMDTTGFETFNLGTGKGYSVMEMIQAFERVSGKRINYQIKPRRKGDIAFCVADVSKAKNQLGWAAEKDINTMCEDTWRWQKANPSGYKHRNNLSFEKEVIINDR</sequence>
<dbReference type="PANTHER" id="PTHR43725:SF47">
    <property type="entry name" value="UDP-GLUCOSE 4-EPIMERASE"/>
    <property type="match status" value="1"/>
</dbReference>
<comment type="cofactor">
    <cofactor evidence="2 8">
        <name>NAD(+)</name>
        <dbReference type="ChEBI" id="CHEBI:57540"/>
    </cofactor>
</comment>
<accession>A0A920C5Q3</accession>
<dbReference type="PANTHER" id="PTHR43725">
    <property type="entry name" value="UDP-GLUCOSE 4-EPIMERASE"/>
    <property type="match status" value="1"/>
</dbReference>